<proteinExistence type="predicted"/>
<evidence type="ECO:0000259" key="3">
    <source>
        <dbReference type="PROSITE" id="PS51352"/>
    </source>
</evidence>
<feature type="domain" description="Thioredoxin" evidence="3">
    <location>
        <begin position="656"/>
        <end position="807"/>
    </location>
</feature>
<gene>
    <name evidence="4" type="ORF">DES53_101278</name>
</gene>
<evidence type="ECO:0000313" key="4">
    <source>
        <dbReference type="EMBL" id="RBP47481.1"/>
    </source>
</evidence>
<dbReference type="Proteomes" id="UP000253426">
    <property type="component" value="Unassembled WGS sequence"/>
</dbReference>
<dbReference type="PROSITE" id="PS51352">
    <property type="entry name" value="THIOREDOXIN_2"/>
    <property type="match status" value="1"/>
</dbReference>
<dbReference type="PANTHER" id="PTHR45588:SF1">
    <property type="entry name" value="WW DOMAIN-CONTAINING PROTEIN"/>
    <property type="match status" value="1"/>
</dbReference>
<dbReference type="SUPFAM" id="SSF52833">
    <property type="entry name" value="Thioredoxin-like"/>
    <property type="match status" value="1"/>
</dbReference>
<feature type="chain" id="PRO_5016662276" evidence="2">
    <location>
        <begin position="22"/>
        <end position="809"/>
    </location>
</feature>
<organism evidence="4 5">
    <name type="scientific">Roseimicrobium gellanilyticum</name>
    <dbReference type="NCBI Taxonomy" id="748857"/>
    <lineage>
        <taxon>Bacteria</taxon>
        <taxon>Pseudomonadati</taxon>
        <taxon>Verrucomicrobiota</taxon>
        <taxon>Verrucomicrobiia</taxon>
        <taxon>Verrucomicrobiales</taxon>
        <taxon>Verrucomicrobiaceae</taxon>
        <taxon>Roseimicrobium</taxon>
    </lineage>
</organism>
<dbReference type="SUPFAM" id="SSF48452">
    <property type="entry name" value="TPR-like"/>
    <property type="match status" value="1"/>
</dbReference>
<dbReference type="InterPro" id="IPR013766">
    <property type="entry name" value="Thioredoxin_domain"/>
</dbReference>
<protein>
    <submittedName>
        <fullName evidence="4">Peroxiredoxin</fullName>
    </submittedName>
</protein>
<dbReference type="Gene3D" id="3.40.30.10">
    <property type="entry name" value="Glutaredoxin"/>
    <property type="match status" value="1"/>
</dbReference>
<dbReference type="Pfam" id="PF00578">
    <property type="entry name" value="AhpC-TSA"/>
    <property type="match status" value="1"/>
</dbReference>
<feature type="signal peptide" evidence="2">
    <location>
        <begin position="1"/>
        <end position="21"/>
    </location>
</feature>
<evidence type="ECO:0000256" key="1">
    <source>
        <dbReference type="SAM" id="MobiDB-lite"/>
    </source>
</evidence>
<dbReference type="OrthoDB" id="9778494at2"/>
<dbReference type="GO" id="GO:0006950">
    <property type="term" value="P:response to stress"/>
    <property type="evidence" value="ECO:0007669"/>
    <property type="project" value="UniProtKB-ARBA"/>
</dbReference>
<sequence>MRFHVPALLVSGMASLSLLHAADPLPGHSAHGETFNEGPRQAAVLIEGCGKVSFPATTKSTTAQQFIDQGVGQIHGFWYYEAERSFRQALTLDPDCAIAYWGCAMANVNNEKRAAGFIAEAAKRKDKASKREQAWITALQTFYADLKKDKKVRYTTFIKDLEDIIHDNPEDIEAKAFLAWAIWKAKDAGVTMVSRESVDAIVQQVFAKAPMHPAHHYIIHLWDDTKPSRALASAALCGQTSPGIAHMWHMPGHTFSKTSRNEDAAWQQEAANRVDHAYMIRTRVLPDQIHNYAHNAEWLIRTYNQLGQADKAVGLAKNMVELPRHPEWNTFEKNRSSSFYGRNRLLDTLLEFEKWDELTALDGTAYLDVAQNPSFEATRLRALGIAAFFKGDKAGVQKRLAEVQKLKLKTEEKTKPAPKTPNAPEKKKEDPTTLASLDTSKDKPKAGDTKAEESKKDAPVSPAPAKPEDKAKPDKSPAPETAKKDEASPKDKTKDTAAKSEDDKRKDDKNKPNATVTNAIAELQALVAMLDNKPAEEVTKLLDQAKDTPKERLVRYQLKIGNKDKAVTLANQLPNDAPGLAIRIDALMQCGKTDDAKKQFATARKTASLLDASLPMSKRLDELAVEFGADKNWRQPTAPRKDSGVHPSLDSLGPLHWHPMTSPDFLLSDAAGKQVSLKDYAGKPVVVIFYLGSTCEHCMQQLKAFTTAAKDYAAEGIEIVAIGSEPPAELSSTAATCDVKSGAPFTLLSDADLKSFKAWRCYDDFEKAPLHGTFLIDAKGQTRWLDVSYTPFQDAKFLLGEAKRLLKFE</sequence>
<dbReference type="InterPro" id="IPR000866">
    <property type="entry name" value="AhpC/TSA"/>
</dbReference>
<feature type="region of interest" description="Disordered" evidence="1">
    <location>
        <begin position="407"/>
        <end position="515"/>
    </location>
</feature>
<feature type="compositionally biased region" description="Basic and acidic residues" evidence="1">
    <location>
        <begin position="439"/>
        <end position="458"/>
    </location>
</feature>
<dbReference type="GO" id="GO:0016209">
    <property type="term" value="F:antioxidant activity"/>
    <property type="evidence" value="ECO:0007669"/>
    <property type="project" value="InterPro"/>
</dbReference>
<name>A0A366HT67_9BACT</name>
<dbReference type="InterPro" id="IPR011990">
    <property type="entry name" value="TPR-like_helical_dom_sf"/>
</dbReference>
<dbReference type="Gene3D" id="1.25.40.10">
    <property type="entry name" value="Tetratricopeptide repeat domain"/>
    <property type="match status" value="1"/>
</dbReference>
<evidence type="ECO:0000256" key="2">
    <source>
        <dbReference type="SAM" id="SignalP"/>
    </source>
</evidence>
<dbReference type="PANTHER" id="PTHR45588">
    <property type="entry name" value="TPR DOMAIN-CONTAINING PROTEIN"/>
    <property type="match status" value="1"/>
</dbReference>
<evidence type="ECO:0000313" key="5">
    <source>
        <dbReference type="Proteomes" id="UP000253426"/>
    </source>
</evidence>
<dbReference type="AlphaFoldDB" id="A0A366HT67"/>
<dbReference type="GO" id="GO:0016491">
    <property type="term" value="F:oxidoreductase activity"/>
    <property type="evidence" value="ECO:0007669"/>
    <property type="project" value="InterPro"/>
</dbReference>
<accession>A0A366HT67</accession>
<feature type="compositionally biased region" description="Basic and acidic residues" evidence="1">
    <location>
        <begin position="466"/>
        <end position="511"/>
    </location>
</feature>
<dbReference type="EMBL" id="QNRR01000001">
    <property type="protein sequence ID" value="RBP47481.1"/>
    <property type="molecule type" value="Genomic_DNA"/>
</dbReference>
<keyword evidence="5" id="KW-1185">Reference proteome</keyword>
<dbReference type="InterPro" id="IPR036249">
    <property type="entry name" value="Thioredoxin-like_sf"/>
</dbReference>
<reference evidence="4 5" key="1">
    <citation type="submission" date="2018-06" db="EMBL/GenBank/DDBJ databases">
        <title>Genomic Encyclopedia of Type Strains, Phase IV (KMG-IV): sequencing the most valuable type-strain genomes for metagenomic binning, comparative biology and taxonomic classification.</title>
        <authorList>
            <person name="Goeker M."/>
        </authorList>
    </citation>
    <scope>NUCLEOTIDE SEQUENCE [LARGE SCALE GENOMIC DNA]</scope>
    <source>
        <strain evidence="4 5">DSM 25532</strain>
    </source>
</reference>
<keyword evidence="2" id="KW-0732">Signal</keyword>
<comment type="caution">
    <text evidence="4">The sequence shown here is derived from an EMBL/GenBank/DDBJ whole genome shotgun (WGS) entry which is preliminary data.</text>
</comment>